<comment type="caution">
    <text evidence="2">The sequence shown here is derived from an EMBL/GenBank/DDBJ whole genome shotgun (WGS) entry which is preliminary data.</text>
</comment>
<feature type="chain" id="PRO_5007392371" evidence="1">
    <location>
        <begin position="20"/>
        <end position="114"/>
    </location>
</feature>
<evidence type="ECO:0000256" key="1">
    <source>
        <dbReference type="SAM" id="SignalP"/>
    </source>
</evidence>
<proteinExistence type="predicted"/>
<evidence type="ECO:0000313" key="2">
    <source>
        <dbReference type="EMBL" id="KII73684.1"/>
    </source>
</evidence>
<name>A0A0C2J7A6_THEKT</name>
<organism evidence="2 4">
    <name type="scientific">Thelohanellus kitauei</name>
    <name type="common">Myxosporean</name>
    <dbReference type="NCBI Taxonomy" id="669202"/>
    <lineage>
        <taxon>Eukaryota</taxon>
        <taxon>Metazoa</taxon>
        <taxon>Cnidaria</taxon>
        <taxon>Myxozoa</taxon>
        <taxon>Myxosporea</taxon>
        <taxon>Bivalvulida</taxon>
        <taxon>Platysporina</taxon>
        <taxon>Myxobolidae</taxon>
        <taxon>Thelohanellus</taxon>
    </lineage>
</organism>
<dbReference type="AlphaFoldDB" id="A0A0C2J7A6"/>
<evidence type="ECO:0000313" key="4">
    <source>
        <dbReference type="Proteomes" id="UP000031668"/>
    </source>
</evidence>
<dbReference type="EMBL" id="JWZT01000707">
    <property type="protein sequence ID" value="KII73684.1"/>
    <property type="molecule type" value="Genomic_DNA"/>
</dbReference>
<dbReference type="Proteomes" id="UP000031668">
    <property type="component" value="Unassembled WGS sequence"/>
</dbReference>
<gene>
    <name evidence="2" type="ORF">RF11_01890</name>
    <name evidence="3" type="ORF">RF11_01894</name>
</gene>
<dbReference type="EMBL" id="JWZT01000707">
    <property type="protein sequence ID" value="KII73688.1"/>
    <property type="molecule type" value="Genomic_DNA"/>
</dbReference>
<sequence>MRFKAHTLFWQWQALTVLSYPLLYSSSFTESQPARHGSSEVYIKAQIVQKIIRCLLENQIKVCEIKPDIREVKACADASVEGPPKVCEFLVDLAGVLDQIFNTLFQVRGIVCFL</sequence>
<reference evidence="2 4" key="1">
    <citation type="journal article" date="2014" name="Genome Biol. Evol.">
        <title>The genome of the myxosporean Thelohanellus kitauei shows adaptations to nutrient acquisition within its fish host.</title>
        <authorList>
            <person name="Yang Y."/>
            <person name="Xiong J."/>
            <person name="Zhou Z."/>
            <person name="Huo F."/>
            <person name="Miao W."/>
            <person name="Ran C."/>
            <person name="Liu Y."/>
            <person name="Zhang J."/>
            <person name="Feng J."/>
            <person name="Wang M."/>
            <person name="Wang M."/>
            <person name="Wang L."/>
            <person name="Yao B."/>
        </authorList>
    </citation>
    <scope>NUCLEOTIDE SEQUENCE [LARGE SCALE GENOMIC DNA]</scope>
    <source>
        <strain evidence="2">Wuqing</strain>
    </source>
</reference>
<feature type="signal peptide" evidence="1">
    <location>
        <begin position="1"/>
        <end position="19"/>
    </location>
</feature>
<keyword evidence="4" id="KW-1185">Reference proteome</keyword>
<keyword evidence="1" id="KW-0732">Signal</keyword>
<evidence type="ECO:0000313" key="3">
    <source>
        <dbReference type="EMBL" id="KII73688.1"/>
    </source>
</evidence>
<protein>
    <submittedName>
        <fullName evidence="2">Uncharacterized protein</fullName>
    </submittedName>
</protein>
<accession>A0A0C2J7A6</accession>